<name>A0A368PUW5_SETIT</name>
<organism evidence="1">
    <name type="scientific">Setaria italica</name>
    <name type="common">Foxtail millet</name>
    <name type="synonym">Panicum italicum</name>
    <dbReference type="NCBI Taxonomy" id="4555"/>
    <lineage>
        <taxon>Eukaryota</taxon>
        <taxon>Viridiplantae</taxon>
        <taxon>Streptophyta</taxon>
        <taxon>Embryophyta</taxon>
        <taxon>Tracheophyta</taxon>
        <taxon>Spermatophyta</taxon>
        <taxon>Magnoliopsida</taxon>
        <taxon>Liliopsida</taxon>
        <taxon>Poales</taxon>
        <taxon>Poaceae</taxon>
        <taxon>PACMAD clade</taxon>
        <taxon>Panicoideae</taxon>
        <taxon>Panicodae</taxon>
        <taxon>Paniceae</taxon>
        <taxon>Cenchrinae</taxon>
        <taxon>Setaria</taxon>
    </lineage>
</organism>
<dbReference type="EMBL" id="CM003529">
    <property type="protein sequence ID" value="RCV09525.1"/>
    <property type="molecule type" value="Genomic_DNA"/>
</dbReference>
<proteinExistence type="predicted"/>
<accession>A0A368PUW5</accession>
<gene>
    <name evidence="1" type="ORF">SETIT_2G036600v2</name>
</gene>
<reference evidence="1" key="2">
    <citation type="submission" date="2015-07" db="EMBL/GenBank/DDBJ databases">
        <authorList>
            <person name="Noorani M."/>
        </authorList>
    </citation>
    <scope>NUCLEOTIDE SEQUENCE</scope>
    <source>
        <strain evidence="1">Yugu1</strain>
    </source>
</reference>
<protein>
    <submittedName>
        <fullName evidence="1">Uncharacterized protein</fullName>
    </submittedName>
</protein>
<sequence length="168" mass="18569">MGPKMLPFSSAAFYHWSSVHQPQDLFAPQIWNNVAIPRCKHFLWLVHRHRLPQLPYYITATSSTPRLAPSVVLMNIKTTSCFGAIVPRGSGAFLDGHPCRISVPSGNSGLCRSYLTELCPTYARQSSLPSFGTSGRGATPQRLGLQRCPCTPKSHHGIGSKMCMLRHH</sequence>
<evidence type="ECO:0000313" key="1">
    <source>
        <dbReference type="EMBL" id="RCV09525.1"/>
    </source>
</evidence>
<dbReference type="AlphaFoldDB" id="A0A368PUW5"/>
<reference evidence="1" key="1">
    <citation type="journal article" date="2012" name="Nat. Biotechnol.">
        <title>Reference genome sequence of the model plant Setaria.</title>
        <authorList>
            <person name="Bennetzen J.L."/>
            <person name="Schmutz J."/>
            <person name="Wang H."/>
            <person name="Percifield R."/>
            <person name="Hawkins J."/>
            <person name="Pontaroli A.C."/>
            <person name="Estep M."/>
            <person name="Feng L."/>
            <person name="Vaughn J.N."/>
            <person name="Grimwood J."/>
            <person name="Jenkins J."/>
            <person name="Barry K."/>
            <person name="Lindquist E."/>
            <person name="Hellsten U."/>
            <person name="Deshpande S."/>
            <person name="Wang X."/>
            <person name="Wu X."/>
            <person name="Mitros T."/>
            <person name="Triplett J."/>
            <person name="Yang X."/>
            <person name="Ye C.Y."/>
            <person name="Mauro-Herrera M."/>
            <person name="Wang L."/>
            <person name="Li P."/>
            <person name="Sharma M."/>
            <person name="Sharma R."/>
            <person name="Ronald P.C."/>
            <person name="Panaud O."/>
            <person name="Kellogg E.A."/>
            <person name="Brutnell T.P."/>
            <person name="Doust A.N."/>
            <person name="Tuskan G.A."/>
            <person name="Rokhsar D."/>
            <person name="Devos K.M."/>
        </authorList>
    </citation>
    <scope>NUCLEOTIDE SEQUENCE [LARGE SCALE GENOMIC DNA]</scope>
    <source>
        <strain evidence="1">Yugu1</strain>
    </source>
</reference>
<dbReference type="OrthoDB" id="667521at2759"/>